<evidence type="ECO:0000313" key="6">
    <source>
        <dbReference type="Proteomes" id="UP000045706"/>
    </source>
</evidence>
<evidence type="ECO:0000256" key="3">
    <source>
        <dbReference type="SAM" id="SignalP"/>
    </source>
</evidence>
<evidence type="ECO:0000313" key="5">
    <source>
        <dbReference type="EMBL" id="CRK09338.1"/>
    </source>
</evidence>
<organism evidence="5 6">
    <name type="scientific">Verticillium longisporum</name>
    <name type="common">Verticillium dahliae var. longisporum</name>
    <dbReference type="NCBI Taxonomy" id="100787"/>
    <lineage>
        <taxon>Eukaryota</taxon>
        <taxon>Fungi</taxon>
        <taxon>Dikarya</taxon>
        <taxon>Ascomycota</taxon>
        <taxon>Pezizomycotina</taxon>
        <taxon>Sordariomycetes</taxon>
        <taxon>Hypocreomycetidae</taxon>
        <taxon>Glomerellales</taxon>
        <taxon>Plectosphaerellaceae</taxon>
        <taxon>Verticillium</taxon>
    </lineage>
</organism>
<comment type="similarity">
    <text evidence="1">Belongs to the GMC oxidoreductase family.</text>
</comment>
<dbReference type="GO" id="GO:0050660">
    <property type="term" value="F:flavin adenine dinucleotide binding"/>
    <property type="evidence" value="ECO:0007669"/>
    <property type="project" value="InterPro"/>
</dbReference>
<dbReference type="Pfam" id="PF00732">
    <property type="entry name" value="GMC_oxred_N"/>
    <property type="match status" value="1"/>
</dbReference>
<feature type="region of interest" description="Disordered" evidence="2">
    <location>
        <begin position="1168"/>
        <end position="1191"/>
    </location>
</feature>
<dbReference type="GO" id="GO:0016614">
    <property type="term" value="F:oxidoreductase activity, acting on CH-OH group of donors"/>
    <property type="evidence" value="ECO:0007669"/>
    <property type="project" value="InterPro"/>
</dbReference>
<dbReference type="EMBL" id="CVQI01001447">
    <property type="protein sequence ID" value="CRK09338.1"/>
    <property type="molecule type" value="Genomic_DNA"/>
</dbReference>
<dbReference type="InterPro" id="IPR000172">
    <property type="entry name" value="GMC_OxRdtase_N"/>
</dbReference>
<keyword evidence="3" id="KW-0732">Signal</keyword>
<dbReference type="Gene3D" id="3.40.220.10">
    <property type="entry name" value="Leucine Aminopeptidase, subunit E, domain 1"/>
    <property type="match status" value="1"/>
</dbReference>
<feature type="chain" id="PRO_5002565614" description="Glucose-methanol-choline oxidoreductase N-terminal domain-containing protein" evidence="3">
    <location>
        <begin position="31"/>
        <end position="1235"/>
    </location>
</feature>
<dbReference type="InterPro" id="IPR043472">
    <property type="entry name" value="Macro_dom-like"/>
</dbReference>
<evidence type="ECO:0000256" key="1">
    <source>
        <dbReference type="ARBA" id="ARBA00010790"/>
    </source>
</evidence>
<dbReference type="SUPFAM" id="SSF51905">
    <property type="entry name" value="FAD/NAD(P)-binding domain"/>
    <property type="match status" value="1"/>
</dbReference>
<dbReference type="Pfam" id="PF10021">
    <property type="entry name" value="PARG_cat_microb"/>
    <property type="match status" value="1"/>
</dbReference>
<evidence type="ECO:0000259" key="4">
    <source>
        <dbReference type="PROSITE" id="PS00624"/>
    </source>
</evidence>
<protein>
    <recommendedName>
        <fullName evidence="4">Glucose-methanol-choline oxidoreductase N-terminal domain-containing protein</fullName>
    </recommendedName>
</protein>
<dbReference type="NCBIfam" id="TIGR02452">
    <property type="entry name" value="TIGR02452 family protein"/>
    <property type="match status" value="1"/>
</dbReference>
<sequence>MRFLNLKEAPRSLGSILLVASTIFANPAAADSVDTYDYVVVGSGPGGGPLAANLARAGFKTLLLEAGDDASTSEITNAIALTNTADTTALTWTYWVRHYDDVELTKKNQHLTWRLPNGNLWVGPGSTAPLGAEIVGIQYPRGATLGGSSIVNSALTVQPANSDWNYIKDLTGDDSWSAAHMGDLFIKLERNQYLPRGTPGHGFDGYFETILGNGTVLLSSPQATAALKAMAEEAGQDPEDLKNILNIDPNQTLNPDRDQITGLVGNPQHANATWARYSSRNRVLDTVRAVNKHGKKRFPLEVRLNSFATKVLFNKARGNSLPRAVGVEYLDGKSAFQGDLRYVPKVKKTVRQVFARKEVILSGGSFGSPQLLLLSGVGPAADLKALNIPVVADRPGVGRNMQDHNEIALTGHGAQAFNFDAAPGGPRSQCTFGAPGDPCLELYHQGQGPYVQPSLTQLAFLKTNHTPNDERDIAIFPGPFGFRGFWPRNTGQNWDDPPTTWGMHSVHIHGNSTAGYLKLRSADPTVTPEINFRHFNGTGADNDIAAIKEFLAWGRRAFSRVQAPFAPYNITWPPCSGTVGADGSCSVANSDEDFIRENIFGHHVIGTCSIGPKSDKNAVLDSKFRVRASQAFQNNDTKTDEYIAMGSGPVRNENSYMVCNNTPAFNDPLTRWDFSVSRDTPEVDSQYEFTTWQQTNSELSVGMEPPKGVKRLGIYYPHIAAPTGDDGWSVENMRKHFVRLERCNYIRNGSDPSHGFTGYLDTSQARYDWALNRCDLTTLAGYFSDSLGGADTRESLHQLLGRDINANDPYRDEFVGVITPHPHSRSGMRSSPLNYIRATLETARRYRLTAQPRTLVNKVLFSSIGTNVLPVINNNNNNNMGRTQPSIGQPPASFRRAARAKKAKATINQVLPSLLPTHPRARRGLEAAELIVNPPPRTSDREPHALRLRLRSSDTLEAARALVDAEASVRVAVLNMASPLHPGGGFLNGASSQEESLCMRTTLLPSLKDEYYRLPELGAIYTPDVMVFRDADGGDEVLEKRNRWFVDCITAAMLRNPEVERDDEKGWGRYVNAKDRELAVSKMRMVMRICQDKGVKKIVLGAWGCGAYGNPVGEVAAAWRKVLLPRIDSKGRRAVEMWNGIEECVFVIKDLGMADAFAAAFGDGLEREAVDEANKDDEDDDEDDEDDETAELEAKVVELRARIRNANPAIGRALQPVLAGLIVQLPEGHPGRSSV</sequence>
<dbReference type="PANTHER" id="PTHR11552:SF80">
    <property type="entry name" value="GMC OXIDOREDUCTASE"/>
    <property type="match status" value="1"/>
</dbReference>
<dbReference type="PANTHER" id="PTHR11552">
    <property type="entry name" value="GLUCOSE-METHANOL-CHOLINE GMC OXIDOREDUCTASE"/>
    <property type="match status" value="1"/>
</dbReference>
<feature type="domain" description="Glucose-methanol-choline oxidoreductase N-terminal" evidence="4">
    <location>
        <begin position="364"/>
        <end position="378"/>
    </location>
</feature>
<dbReference type="Pfam" id="PF05199">
    <property type="entry name" value="GMC_oxred_C"/>
    <property type="match status" value="1"/>
</dbReference>
<dbReference type="Gene3D" id="3.30.560.10">
    <property type="entry name" value="Glucose Oxidase, domain 3"/>
    <property type="match status" value="1"/>
</dbReference>
<feature type="signal peptide" evidence="3">
    <location>
        <begin position="1"/>
        <end position="30"/>
    </location>
</feature>
<dbReference type="Gene3D" id="3.50.50.60">
    <property type="entry name" value="FAD/NAD(P)-binding domain"/>
    <property type="match status" value="1"/>
</dbReference>
<accession>A0A0G4KM18</accession>
<proteinExistence type="inferred from homology"/>
<dbReference type="InterPro" id="IPR036188">
    <property type="entry name" value="FAD/NAD-bd_sf"/>
</dbReference>
<evidence type="ECO:0000256" key="2">
    <source>
        <dbReference type="SAM" id="MobiDB-lite"/>
    </source>
</evidence>
<dbReference type="PROSITE" id="PS00624">
    <property type="entry name" value="GMC_OXRED_2"/>
    <property type="match status" value="1"/>
</dbReference>
<reference evidence="6" key="1">
    <citation type="submission" date="2015-05" db="EMBL/GenBank/DDBJ databases">
        <authorList>
            <person name="Fogelqvist Johan"/>
        </authorList>
    </citation>
    <scope>NUCLEOTIDE SEQUENCE [LARGE SCALE GENOMIC DNA]</scope>
</reference>
<dbReference type="InterPro" id="IPR012664">
    <property type="entry name" value="CHP02452"/>
</dbReference>
<dbReference type="InterPro" id="IPR007867">
    <property type="entry name" value="GMC_OxRtase_C"/>
</dbReference>
<feature type="compositionally biased region" description="Acidic residues" evidence="2">
    <location>
        <begin position="1174"/>
        <end position="1191"/>
    </location>
</feature>
<name>A0A0G4KM18_VERLO</name>
<dbReference type="Proteomes" id="UP000045706">
    <property type="component" value="Unassembled WGS sequence"/>
</dbReference>
<dbReference type="InterPro" id="IPR019261">
    <property type="entry name" value="PARG_cat_microbial"/>
</dbReference>
<dbReference type="InterPro" id="IPR012132">
    <property type="entry name" value="GMC_OxRdtase"/>
</dbReference>
<dbReference type="AlphaFoldDB" id="A0A0G4KM18"/>
<dbReference type="SUPFAM" id="SSF52949">
    <property type="entry name" value="Macro domain-like"/>
    <property type="match status" value="1"/>
</dbReference>
<gene>
    <name evidence="5" type="ORF">BN1723_009047</name>
</gene>